<keyword evidence="2" id="KW-1133">Transmembrane helix</keyword>
<evidence type="ECO:0000313" key="5">
    <source>
        <dbReference type="Proteomes" id="UP000427373"/>
    </source>
</evidence>
<dbReference type="EMBL" id="JACHFY010000005">
    <property type="protein sequence ID" value="MBB5253589.1"/>
    <property type="molecule type" value="Genomic_DNA"/>
</dbReference>
<dbReference type="Proteomes" id="UP000582213">
    <property type="component" value="Unassembled WGS sequence"/>
</dbReference>
<reference evidence="4 5" key="1">
    <citation type="submission" date="2019-10" db="EMBL/GenBank/DDBJ databases">
        <title>Genome Sequences from Six Type Strain Members of the Archaeal Family Sulfolobaceae: Acidianus ambivalens, Acidianus infernus, Metallosphaera prunae, Stygiolobus azoricus, Sulfolobus metallicus, and Sulfurisphaera ohwakuensis.</title>
        <authorList>
            <person name="Counts J.A."/>
            <person name="Kelly R.M."/>
        </authorList>
    </citation>
    <scope>NUCLEOTIDE SEQUENCE [LARGE SCALE GENOMIC DNA]</scope>
    <source>
        <strain evidence="4 5">TA-1</strain>
    </source>
</reference>
<keyword evidence="5" id="KW-1185">Reference proteome</keyword>
<dbReference type="KEGG" id="soh:D1869_09445"/>
<evidence type="ECO:0000313" key="3">
    <source>
        <dbReference type="EMBL" id="MBB5253589.1"/>
    </source>
</evidence>
<dbReference type="RefSeq" id="WP_156014876.1">
    <property type="nucleotide sequence ID" value="NZ_CP045484.1"/>
</dbReference>
<evidence type="ECO:0000313" key="6">
    <source>
        <dbReference type="Proteomes" id="UP000582213"/>
    </source>
</evidence>
<proteinExistence type="predicted"/>
<evidence type="ECO:0000256" key="2">
    <source>
        <dbReference type="SAM" id="Phobius"/>
    </source>
</evidence>
<dbReference type="Proteomes" id="UP000427373">
    <property type="component" value="Chromosome"/>
</dbReference>
<sequence length="552" mass="59580">MKKVIYALLIVLILPIFSIIPLASNNQTIHVYYTRYDSVYSSGGVKNFLLNSNSVLYTVTSVMYNNTISGNNQALHATYNKSVYLLTFNSISNYTGKVKVSIYTNNSLSLYTNVPNLIRVIVYSAGQSELVWAGVENSSITINTLAYVNGTGTLLLQFANGTSIVNVTLGIKTNTTLTKDISLSLLSMGFAISSTTSGELSIQTQIPKRYSPLFMSVNYNGTSWSNESGYIVTEAYFNGSLTPALVWKGMGYGFAGGLMGGGKLQFSEETIEFYGVNGTVVGYVHMVNVNGTNSFGLGPIKHSTNFEFSEIKIVEVQGVTVVHGEFVGKTYVNGNEIIIVANSHGKVSSTAYVNFTHVVSVNNEAGVLVLIYLNNSAKFVVVTKSNVTANVTTVKPENVSNTTVKIQGKAYVAQEVIVNSSSQYILFNVSLLTNNSEVTVYKLVNGELIELNSSNYFIANGKLIVFDDPSNVYYVVYNQQPSTVATTTSTSTTQQSTSTSTTSQTPSTATTSQLIPPLSTTTSSSTNTVLIIGIIIAVILIVIGLVLVLRRR</sequence>
<protein>
    <submittedName>
        <fullName evidence="4">Uncharacterized protein</fullName>
    </submittedName>
</protein>
<dbReference type="GeneID" id="42801466"/>
<feature type="region of interest" description="Disordered" evidence="1">
    <location>
        <begin position="486"/>
        <end position="524"/>
    </location>
</feature>
<evidence type="ECO:0000313" key="4">
    <source>
        <dbReference type="EMBL" id="QGR17393.1"/>
    </source>
</evidence>
<gene>
    <name evidence="4" type="ORF">D1869_09445</name>
    <name evidence="3" type="ORF">HNQ62_001358</name>
</gene>
<feature type="transmembrane region" description="Helical" evidence="2">
    <location>
        <begin position="529"/>
        <end position="549"/>
    </location>
</feature>
<organism evidence="4 5">
    <name type="scientific">Sulfurisphaera ohwakuensis</name>
    <dbReference type="NCBI Taxonomy" id="69656"/>
    <lineage>
        <taxon>Archaea</taxon>
        <taxon>Thermoproteota</taxon>
        <taxon>Thermoprotei</taxon>
        <taxon>Sulfolobales</taxon>
        <taxon>Sulfolobaceae</taxon>
        <taxon>Sulfurisphaera</taxon>
    </lineage>
</organism>
<keyword evidence="2" id="KW-0812">Transmembrane</keyword>
<accession>A0A650CHY7</accession>
<name>A0A650CHY7_SULOH</name>
<dbReference type="AlphaFoldDB" id="A0A650CHY7"/>
<keyword evidence="2" id="KW-0472">Membrane</keyword>
<dbReference type="EMBL" id="CP045484">
    <property type="protein sequence ID" value="QGR17393.1"/>
    <property type="molecule type" value="Genomic_DNA"/>
</dbReference>
<evidence type="ECO:0000256" key="1">
    <source>
        <dbReference type="SAM" id="MobiDB-lite"/>
    </source>
</evidence>
<dbReference type="OrthoDB" id="34629at2157"/>
<reference evidence="3 6" key="2">
    <citation type="submission" date="2020-08" db="EMBL/GenBank/DDBJ databases">
        <title>Genomic Encyclopedia of Type Strains, Phase IV (KMG-IV): sequencing the most valuable type-strain genomes for metagenomic binning, comparative biology and taxonomic classification.</title>
        <authorList>
            <person name="Goeker M."/>
        </authorList>
    </citation>
    <scope>NUCLEOTIDE SEQUENCE [LARGE SCALE GENOMIC DNA]</scope>
    <source>
        <strain evidence="3 6">DSM 12421</strain>
    </source>
</reference>